<keyword evidence="2" id="KW-0472">Membrane</keyword>
<dbReference type="InterPro" id="IPR036259">
    <property type="entry name" value="MFS_trans_sf"/>
</dbReference>
<dbReference type="eggNOG" id="KOG0255">
    <property type="taxonomic scope" value="Eukaryota"/>
</dbReference>
<dbReference type="RefSeq" id="XP_007805194.1">
    <property type="nucleotide sequence ID" value="XM_007807003.1"/>
</dbReference>
<keyword evidence="2" id="KW-1133">Transmembrane helix</keyword>
<accession>U1HJP4</accession>
<keyword evidence="4" id="KW-1185">Reference proteome</keyword>
<organism evidence="3 4">
    <name type="scientific">Endocarpon pusillum (strain Z07020 / HMAS-L-300199)</name>
    <name type="common">Lichen-forming fungus</name>
    <dbReference type="NCBI Taxonomy" id="1263415"/>
    <lineage>
        <taxon>Eukaryota</taxon>
        <taxon>Fungi</taxon>
        <taxon>Dikarya</taxon>
        <taxon>Ascomycota</taxon>
        <taxon>Pezizomycotina</taxon>
        <taxon>Eurotiomycetes</taxon>
        <taxon>Chaetothyriomycetidae</taxon>
        <taxon>Verrucariales</taxon>
        <taxon>Verrucariaceae</taxon>
        <taxon>Endocarpon</taxon>
    </lineage>
</organism>
<dbReference type="Proteomes" id="UP000019373">
    <property type="component" value="Unassembled WGS sequence"/>
</dbReference>
<feature type="transmembrane region" description="Helical" evidence="2">
    <location>
        <begin position="41"/>
        <end position="62"/>
    </location>
</feature>
<dbReference type="GeneID" id="19236149"/>
<feature type="transmembrane region" description="Helical" evidence="2">
    <location>
        <begin position="68"/>
        <end position="89"/>
    </location>
</feature>
<sequence length="120" mass="12069">MEPSSSPCGALLIANVLTGCLVANAALLTDINRESAASAGAAINLATCLLGAGGVGAATPLIDAIGIGPTATLTAGLWIVTAPALWSVYRHGHRWRIAKAAKRKKKKESAGDEPAADQPA</sequence>
<dbReference type="SUPFAM" id="SSF103473">
    <property type="entry name" value="MFS general substrate transporter"/>
    <property type="match status" value="1"/>
</dbReference>
<keyword evidence="2" id="KW-0812">Transmembrane</keyword>
<dbReference type="HOGENOM" id="CLU_2049689_0_0_1"/>
<protein>
    <recommendedName>
        <fullName evidence="5">Major facilitator superfamily (MFS) profile domain-containing protein</fullName>
    </recommendedName>
</protein>
<evidence type="ECO:0000313" key="3">
    <source>
        <dbReference type="EMBL" id="ERF69134.1"/>
    </source>
</evidence>
<reference evidence="4" key="1">
    <citation type="journal article" date="2014" name="BMC Genomics">
        <title>Genome characteristics reveal the impact of lichenization on lichen-forming fungus Endocarpon pusillum Hedwig (Verrucariales, Ascomycota).</title>
        <authorList>
            <person name="Wang Y.-Y."/>
            <person name="Liu B."/>
            <person name="Zhang X.-Y."/>
            <person name="Zhou Q.-M."/>
            <person name="Zhang T."/>
            <person name="Li H."/>
            <person name="Yu Y.-F."/>
            <person name="Zhang X.-L."/>
            <person name="Hao X.-Y."/>
            <person name="Wang M."/>
            <person name="Wang L."/>
            <person name="Wei J.-C."/>
        </authorList>
    </citation>
    <scope>NUCLEOTIDE SEQUENCE [LARGE SCALE GENOMIC DNA]</scope>
    <source>
        <strain evidence="4">Z07020 / HMAS-L-300199</strain>
    </source>
</reference>
<evidence type="ECO:0000313" key="4">
    <source>
        <dbReference type="Proteomes" id="UP000019373"/>
    </source>
</evidence>
<gene>
    <name evidence="3" type="ORF">EPUS_01090</name>
</gene>
<feature type="transmembrane region" description="Helical" evidence="2">
    <location>
        <begin position="12"/>
        <end position="29"/>
    </location>
</feature>
<dbReference type="EMBL" id="KE721469">
    <property type="protein sequence ID" value="ERF69134.1"/>
    <property type="molecule type" value="Genomic_DNA"/>
</dbReference>
<evidence type="ECO:0008006" key="5">
    <source>
        <dbReference type="Google" id="ProtNLM"/>
    </source>
</evidence>
<dbReference type="OrthoDB" id="440553at2759"/>
<evidence type="ECO:0000256" key="1">
    <source>
        <dbReference type="SAM" id="MobiDB-lite"/>
    </source>
</evidence>
<proteinExistence type="predicted"/>
<feature type="region of interest" description="Disordered" evidence="1">
    <location>
        <begin position="100"/>
        <end position="120"/>
    </location>
</feature>
<name>U1HJP4_ENDPU</name>
<evidence type="ECO:0000256" key="2">
    <source>
        <dbReference type="SAM" id="Phobius"/>
    </source>
</evidence>
<dbReference type="AlphaFoldDB" id="U1HJP4"/>